<evidence type="ECO:0000313" key="2">
    <source>
        <dbReference type="Proteomes" id="UP000249638"/>
    </source>
</evidence>
<accession>A0A2W7P014</accession>
<organism evidence="1 2">
    <name type="scientific">Cupriavidus phytorum</name>
    <dbReference type="NCBI Taxonomy" id="3024399"/>
    <lineage>
        <taxon>Bacteria</taxon>
        <taxon>Pseudomonadati</taxon>
        <taxon>Pseudomonadota</taxon>
        <taxon>Betaproteobacteria</taxon>
        <taxon>Burkholderiales</taxon>
        <taxon>Burkholderiaceae</taxon>
        <taxon>Cupriavidus</taxon>
    </lineage>
</organism>
<evidence type="ECO:0000313" key="1">
    <source>
        <dbReference type="EMBL" id="PZX29454.1"/>
    </source>
</evidence>
<comment type="caution">
    <text evidence="1">The sequence shown here is derived from an EMBL/GenBank/DDBJ whole genome shotgun (WGS) entry which is preliminary data.</text>
</comment>
<dbReference type="AlphaFoldDB" id="A0A2W7P014"/>
<reference evidence="1" key="1">
    <citation type="submission" date="2018-06" db="EMBL/GenBank/DDBJ databases">
        <title>Genomic Encyclopedia of Type Strains, Phase IV (KMG-V): Genome sequencing to study the core and pangenomes of soil and plant-associated prokaryotes.</title>
        <authorList>
            <person name="Whitman W."/>
        </authorList>
    </citation>
    <scope>NUCLEOTIDE SEQUENCE [LARGE SCALE GENOMIC DNA]</scope>
    <source>
        <strain evidence="1">MLR2-44</strain>
    </source>
</reference>
<dbReference type="EMBL" id="QKZN01000004">
    <property type="protein sequence ID" value="PZX29454.1"/>
    <property type="molecule type" value="Genomic_DNA"/>
</dbReference>
<name>A0A2W7P014_9BURK</name>
<sequence length="70" mass="7879">MSDERNCKTCGHSKGSLLGGEFRRCARTGYYCDTELKFGGRCQTLGGLALWEPKPPLHRRFIRIFTGVKA</sequence>
<proteinExistence type="predicted"/>
<protein>
    <submittedName>
        <fullName evidence="1">Uncharacterized protein</fullName>
    </submittedName>
</protein>
<dbReference type="Proteomes" id="UP000249638">
    <property type="component" value="Unassembled WGS sequence"/>
</dbReference>
<gene>
    <name evidence="1" type="ORF">C7416_104459</name>
</gene>
<keyword evidence="2" id="KW-1185">Reference proteome</keyword>